<evidence type="ECO:0000313" key="2">
    <source>
        <dbReference type="Proteomes" id="UP000501989"/>
    </source>
</evidence>
<gene>
    <name evidence="1" type="ORF">FX982_00210</name>
</gene>
<protein>
    <submittedName>
        <fullName evidence="1">Uncharacterized protein</fullName>
    </submittedName>
</protein>
<reference evidence="2" key="1">
    <citation type="submission" date="2019-12" db="EMBL/GenBank/DDBJ databases">
        <title>Endophytic bacteria associated with Panax ginseng seedlings.</title>
        <authorList>
            <person name="Park J.M."/>
            <person name="Shin R."/>
            <person name="Jo S.H."/>
        </authorList>
    </citation>
    <scope>NUCLEOTIDE SEQUENCE [LARGE SCALE GENOMIC DNA]</scope>
    <source>
        <strain evidence="2">PgKB30</strain>
    </source>
</reference>
<dbReference type="AlphaFoldDB" id="A0A6M8MHQ3"/>
<dbReference type="Proteomes" id="UP000501989">
    <property type="component" value="Chromosome"/>
</dbReference>
<dbReference type="EMBL" id="CP053746">
    <property type="protein sequence ID" value="QKF49291.1"/>
    <property type="molecule type" value="Genomic_DNA"/>
</dbReference>
<organism evidence="1 2">
    <name type="scientific">Pseudomonas graminis</name>
    <dbReference type="NCBI Taxonomy" id="158627"/>
    <lineage>
        <taxon>Bacteria</taxon>
        <taxon>Pseudomonadati</taxon>
        <taxon>Pseudomonadota</taxon>
        <taxon>Gammaproteobacteria</taxon>
        <taxon>Pseudomonadales</taxon>
        <taxon>Pseudomonadaceae</taxon>
        <taxon>Pseudomonas</taxon>
    </lineage>
</organism>
<accession>A0A6M8MHQ3</accession>
<keyword evidence="2" id="KW-1185">Reference proteome</keyword>
<name>A0A6M8MHQ3_9PSED</name>
<dbReference type="KEGG" id="pgg:FX982_00210"/>
<proteinExistence type="predicted"/>
<sequence>MDRKAKNILFKSYWGSDGRHPLPKAESQDVAYAKAQGAVAALWGGEDKFDHEAVGKHFGKWHRG</sequence>
<evidence type="ECO:0000313" key="1">
    <source>
        <dbReference type="EMBL" id="QKF49291.1"/>
    </source>
</evidence>